<sequence length="51" mass="5223">LGPGRNCRLGSRSASASSRCPQQTCLRITLTTFFAGSSASPPGPAQTPSRS</sequence>
<feature type="non-terminal residue" evidence="2">
    <location>
        <position position="51"/>
    </location>
</feature>
<feature type="non-terminal residue" evidence="2">
    <location>
        <position position="1"/>
    </location>
</feature>
<feature type="region of interest" description="Disordered" evidence="1">
    <location>
        <begin position="1"/>
        <end position="20"/>
    </location>
</feature>
<dbReference type="EMBL" id="UINC01026775">
    <property type="protein sequence ID" value="SVB04827.1"/>
    <property type="molecule type" value="Genomic_DNA"/>
</dbReference>
<reference evidence="2" key="1">
    <citation type="submission" date="2018-05" db="EMBL/GenBank/DDBJ databases">
        <authorList>
            <person name="Lanie J.A."/>
            <person name="Ng W.-L."/>
            <person name="Kazmierczak K.M."/>
            <person name="Andrzejewski T.M."/>
            <person name="Davidsen T.M."/>
            <person name="Wayne K.J."/>
            <person name="Tettelin H."/>
            <person name="Glass J.I."/>
            <person name="Rusch D."/>
            <person name="Podicherti R."/>
            <person name="Tsui H.-C.T."/>
            <person name="Winkler M.E."/>
        </authorList>
    </citation>
    <scope>NUCLEOTIDE SEQUENCE</scope>
</reference>
<proteinExistence type="predicted"/>
<accession>A0A382AV22</accession>
<protein>
    <submittedName>
        <fullName evidence="2">Uncharacterized protein</fullName>
    </submittedName>
</protein>
<evidence type="ECO:0000256" key="1">
    <source>
        <dbReference type="SAM" id="MobiDB-lite"/>
    </source>
</evidence>
<evidence type="ECO:0000313" key="2">
    <source>
        <dbReference type="EMBL" id="SVB04827.1"/>
    </source>
</evidence>
<dbReference type="AlphaFoldDB" id="A0A382AV22"/>
<name>A0A382AV22_9ZZZZ</name>
<organism evidence="2">
    <name type="scientific">marine metagenome</name>
    <dbReference type="NCBI Taxonomy" id="408172"/>
    <lineage>
        <taxon>unclassified sequences</taxon>
        <taxon>metagenomes</taxon>
        <taxon>ecological metagenomes</taxon>
    </lineage>
</organism>
<gene>
    <name evidence="2" type="ORF">METZ01_LOCUS157681</name>
</gene>